<evidence type="ECO:0008006" key="3">
    <source>
        <dbReference type="Google" id="ProtNLM"/>
    </source>
</evidence>
<evidence type="ECO:0000313" key="1">
    <source>
        <dbReference type="EMBL" id="MDQ0422311.1"/>
    </source>
</evidence>
<sequence>MTFNDAHAAHAAADERWMAEIRAAYPREWAGDVRYTDRAQGEEGSPLRAAYEEYQRTRLTFEAALAVAYPSACQPAA</sequence>
<accession>A0ABU0GAD0</accession>
<gene>
    <name evidence="1" type="ORF">J2045_003359</name>
</gene>
<dbReference type="RefSeq" id="WP_307374752.1">
    <property type="nucleotide sequence ID" value="NZ_JAUSUW010000010.1"/>
</dbReference>
<keyword evidence="2" id="KW-1185">Reference proteome</keyword>
<name>A0ABU0GAD0_9HYPH</name>
<protein>
    <recommendedName>
        <fullName evidence="3">Transketolase</fullName>
    </recommendedName>
</protein>
<dbReference type="EMBL" id="JAUSUW010000010">
    <property type="protein sequence ID" value="MDQ0422311.1"/>
    <property type="molecule type" value="Genomic_DNA"/>
</dbReference>
<dbReference type="Proteomes" id="UP001238496">
    <property type="component" value="Unassembled WGS sequence"/>
</dbReference>
<organism evidence="1 2">
    <name type="scientific">Peteryoungia aggregata LMG 23059</name>
    <dbReference type="NCBI Taxonomy" id="1368425"/>
    <lineage>
        <taxon>Bacteria</taxon>
        <taxon>Pseudomonadati</taxon>
        <taxon>Pseudomonadota</taxon>
        <taxon>Alphaproteobacteria</taxon>
        <taxon>Hyphomicrobiales</taxon>
        <taxon>Rhizobiaceae</taxon>
        <taxon>Peteryoungia</taxon>
    </lineage>
</organism>
<reference evidence="1 2" key="1">
    <citation type="submission" date="2023-07" db="EMBL/GenBank/DDBJ databases">
        <title>Genomic Encyclopedia of Type Strains, Phase IV (KMG-IV): sequencing the most valuable type-strain genomes for metagenomic binning, comparative biology and taxonomic classification.</title>
        <authorList>
            <person name="Goeker M."/>
        </authorList>
    </citation>
    <scope>NUCLEOTIDE SEQUENCE [LARGE SCALE GENOMIC DNA]</scope>
    <source>
        <strain evidence="1 2">DSM 1111</strain>
    </source>
</reference>
<proteinExistence type="predicted"/>
<evidence type="ECO:0000313" key="2">
    <source>
        <dbReference type="Proteomes" id="UP001238496"/>
    </source>
</evidence>
<comment type="caution">
    <text evidence="1">The sequence shown here is derived from an EMBL/GenBank/DDBJ whole genome shotgun (WGS) entry which is preliminary data.</text>
</comment>